<name>A0AAD1XIJ0_EUPCR</name>
<accession>A0AAD1XIJ0</accession>
<evidence type="ECO:0000313" key="2">
    <source>
        <dbReference type="EMBL" id="CAI2373195.1"/>
    </source>
</evidence>
<proteinExistence type="predicted"/>
<keyword evidence="3" id="KW-1185">Reference proteome</keyword>
<evidence type="ECO:0000256" key="1">
    <source>
        <dbReference type="SAM" id="MobiDB-lite"/>
    </source>
</evidence>
<reference evidence="2" key="1">
    <citation type="submission" date="2023-07" db="EMBL/GenBank/DDBJ databases">
        <authorList>
            <consortium name="AG Swart"/>
            <person name="Singh M."/>
            <person name="Singh A."/>
            <person name="Seah K."/>
            <person name="Emmerich C."/>
        </authorList>
    </citation>
    <scope>NUCLEOTIDE SEQUENCE</scope>
    <source>
        <strain evidence="2">DP1</strain>
    </source>
</reference>
<feature type="compositionally biased region" description="Polar residues" evidence="1">
    <location>
        <begin position="139"/>
        <end position="150"/>
    </location>
</feature>
<evidence type="ECO:0000313" key="3">
    <source>
        <dbReference type="Proteomes" id="UP001295684"/>
    </source>
</evidence>
<dbReference type="EMBL" id="CAMPGE010014527">
    <property type="protein sequence ID" value="CAI2373195.1"/>
    <property type="molecule type" value="Genomic_DNA"/>
</dbReference>
<dbReference type="AlphaFoldDB" id="A0AAD1XIJ0"/>
<feature type="region of interest" description="Disordered" evidence="1">
    <location>
        <begin position="135"/>
        <end position="159"/>
    </location>
</feature>
<dbReference type="Proteomes" id="UP001295684">
    <property type="component" value="Unassembled WGS sequence"/>
</dbReference>
<protein>
    <submittedName>
        <fullName evidence="2">Uncharacterized protein</fullName>
    </submittedName>
</protein>
<sequence length="239" mass="27656">MLKFNRKYVDKKHLKHKKNCLSRCSKSTLIQFQLKSLMVRSVRCCRCSHEGVLMEVRCVQAPLSKELRILCNRGTTLSATLQTVQARDSNTLLFKITHHCLRSMKCLRKEGISVILKMMADRTISIRKKFSQKKASIKAMSNKNSLNNSPAKKKMGDSNHRNEVTMKNFSKIMKASNPAEIFDKIRKRKKHERYLEEMNNCIFGRFAKRNIQNQVKSQPEDLSGPSSKFISRTFGLLQN</sequence>
<organism evidence="2 3">
    <name type="scientific">Euplotes crassus</name>
    <dbReference type="NCBI Taxonomy" id="5936"/>
    <lineage>
        <taxon>Eukaryota</taxon>
        <taxon>Sar</taxon>
        <taxon>Alveolata</taxon>
        <taxon>Ciliophora</taxon>
        <taxon>Intramacronucleata</taxon>
        <taxon>Spirotrichea</taxon>
        <taxon>Hypotrichia</taxon>
        <taxon>Euplotida</taxon>
        <taxon>Euplotidae</taxon>
        <taxon>Moneuplotes</taxon>
    </lineage>
</organism>
<gene>
    <name evidence="2" type="ORF">ECRASSUSDP1_LOCUS14535</name>
</gene>
<comment type="caution">
    <text evidence="2">The sequence shown here is derived from an EMBL/GenBank/DDBJ whole genome shotgun (WGS) entry which is preliminary data.</text>
</comment>